<keyword evidence="10 12" id="KW-0472">Membrane</keyword>
<dbReference type="InterPro" id="IPR036890">
    <property type="entry name" value="HATPase_C_sf"/>
</dbReference>
<evidence type="ECO:0000256" key="4">
    <source>
        <dbReference type="ARBA" id="ARBA00022553"/>
    </source>
</evidence>
<dbReference type="GO" id="GO:0000155">
    <property type="term" value="F:phosphorelay sensor kinase activity"/>
    <property type="evidence" value="ECO:0007669"/>
    <property type="project" value="InterPro"/>
</dbReference>
<protein>
    <recommendedName>
        <fullName evidence="3">histidine kinase</fullName>
        <ecNumber evidence="3">2.7.13.3</ecNumber>
    </recommendedName>
</protein>
<dbReference type="InterPro" id="IPR003660">
    <property type="entry name" value="HAMP_dom"/>
</dbReference>
<evidence type="ECO:0000256" key="7">
    <source>
        <dbReference type="ARBA" id="ARBA00022777"/>
    </source>
</evidence>
<dbReference type="PANTHER" id="PTHR45436">
    <property type="entry name" value="SENSOR HISTIDINE KINASE YKOH"/>
    <property type="match status" value="1"/>
</dbReference>
<comment type="subcellular location">
    <subcellularLocation>
        <location evidence="2">Cell membrane</location>
    </subcellularLocation>
</comment>
<dbReference type="PANTHER" id="PTHR45436:SF5">
    <property type="entry name" value="SENSOR HISTIDINE KINASE TRCS"/>
    <property type="match status" value="1"/>
</dbReference>
<dbReference type="InterPro" id="IPR036097">
    <property type="entry name" value="HisK_dim/P_sf"/>
</dbReference>
<keyword evidence="16" id="KW-1185">Reference proteome</keyword>
<keyword evidence="7" id="KW-0418">Kinase</keyword>
<dbReference type="PROSITE" id="PS50109">
    <property type="entry name" value="HIS_KIN"/>
    <property type="match status" value="1"/>
</dbReference>
<comment type="catalytic activity">
    <reaction evidence="1">
        <text>ATP + protein L-histidine = ADP + protein N-phospho-L-histidine.</text>
        <dbReference type="EC" id="2.7.13.3"/>
    </reaction>
</comment>
<evidence type="ECO:0000313" key="15">
    <source>
        <dbReference type="EMBL" id="PTL54929.1"/>
    </source>
</evidence>
<dbReference type="InterPro" id="IPR005467">
    <property type="entry name" value="His_kinase_dom"/>
</dbReference>
<evidence type="ECO:0000256" key="8">
    <source>
        <dbReference type="ARBA" id="ARBA00022989"/>
    </source>
</evidence>
<dbReference type="PROSITE" id="PS50885">
    <property type="entry name" value="HAMP"/>
    <property type="match status" value="1"/>
</dbReference>
<evidence type="ECO:0000256" key="9">
    <source>
        <dbReference type="ARBA" id="ARBA00023012"/>
    </source>
</evidence>
<keyword evidence="5" id="KW-0808">Transferase</keyword>
<dbReference type="Proteomes" id="UP000240739">
    <property type="component" value="Unassembled WGS sequence"/>
</dbReference>
<evidence type="ECO:0000313" key="16">
    <source>
        <dbReference type="Proteomes" id="UP000240739"/>
    </source>
</evidence>
<dbReference type="AlphaFoldDB" id="A0A2T4UCJ7"/>
<name>A0A2T4UCJ7_9ACTN</name>
<evidence type="ECO:0000256" key="3">
    <source>
        <dbReference type="ARBA" id="ARBA00012438"/>
    </source>
</evidence>
<dbReference type="SMART" id="SM00304">
    <property type="entry name" value="HAMP"/>
    <property type="match status" value="1"/>
</dbReference>
<feature type="transmembrane region" description="Helical" evidence="12">
    <location>
        <begin position="12"/>
        <end position="35"/>
    </location>
</feature>
<keyword evidence="6 12" id="KW-0812">Transmembrane</keyword>
<evidence type="ECO:0000256" key="2">
    <source>
        <dbReference type="ARBA" id="ARBA00004236"/>
    </source>
</evidence>
<sequence length="485" mass="52421">MPVLGWLDRIPIRWRLAGGSAVLTLVILTSFAVLIGHLTTTRIRADFDDQTERAADQLRNSIEATYDLGTGTVRFSRPNLQFYASADNAVIRVLTQDGTRVKSFPRRTPDFGLQPEGGTDVAGYRVETRPFPLLGGGYILVQYARKLAEVNATIDRVKFFLLTGVLGGAAFALMAGLLVAGNAMRPVRRLTETAREIARTRDPNRRMQVPEATDEVAELARTLDEMLLALESSRAETEETLQRQRAFVADASHELRTPLTSVLANLELLTEVLDGERGEAARSALRSSQRMRRLVADLLLLARADAGREVRHVPLDLSQVVVEAAAELGPVAGEHELAVDAPAGAMVSGARDELHRLVLNLMENAVKHTPDGTRIDAIVERDASGRLVLVVQDDGPGVPASVQGRLFERFVRGEGDRGGSTGLGLAIVRAVSEAHGGGVRLEDREPHGTRFVVTLPALPVDPAAPEQDEEPGETSLLGPPVRPAG</sequence>
<evidence type="ECO:0000256" key="5">
    <source>
        <dbReference type="ARBA" id="ARBA00022679"/>
    </source>
</evidence>
<keyword evidence="8 12" id="KW-1133">Transmembrane helix</keyword>
<evidence type="ECO:0000259" key="14">
    <source>
        <dbReference type="PROSITE" id="PS50885"/>
    </source>
</evidence>
<evidence type="ECO:0000256" key="11">
    <source>
        <dbReference type="SAM" id="MobiDB-lite"/>
    </source>
</evidence>
<feature type="transmembrane region" description="Helical" evidence="12">
    <location>
        <begin position="159"/>
        <end position="180"/>
    </location>
</feature>
<feature type="domain" description="HAMP" evidence="14">
    <location>
        <begin position="181"/>
        <end position="235"/>
    </location>
</feature>
<dbReference type="PRINTS" id="PR00344">
    <property type="entry name" value="BCTRLSENSOR"/>
</dbReference>
<evidence type="ECO:0000256" key="10">
    <source>
        <dbReference type="ARBA" id="ARBA00023136"/>
    </source>
</evidence>
<evidence type="ECO:0000256" key="12">
    <source>
        <dbReference type="SAM" id="Phobius"/>
    </source>
</evidence>
<evidence type="ECO:0000259" key="13">
    <source>
        <dbReference type="PROSITE" id="PS50109"/>
    </source>
</evidence>
<dbReference type="SUPFAM" id="SSF55874">
    <property type="entry name" value="ATPase domain of HSP90 chaperone/DNA topoisomerase II/histidine kinase"/>
    <property type="match status" value="1"/>
</dbReference>
<dbReference type="SMART" id="SM00388">
    <property type="entry name" value="HisKA"/>
    <property type="match status" value="1"/>
</dbReference>
<organism evidence="15 16">
    <name type="scientific">Paraconexibacter algicola</name>
    <dbReference type="NCBI Taxonomy" id="2133960"/>
    <lineage>
        <taxon>Bacteria</taxon>
        <taxon>Bacillati</taxon>
        <taxon>Actinomycetota</taxon>
        <taxon>Thermoleophilia</taxon>
        <taxon>Solirubrobacterales</taxon>
        <taxon>Paraconexibacteraceae</taxon>
        <taxon>Paraconexibacter</taxon>
    </lineage>
</organism>
<dbReference type="EMBL" id="PYYB01000004">
    <property type="protein sequence ID" value="PTL54929.1"/>
    <property type="molecule type" value="Genomic_DNA"/>
</dbReference>
<dbReference type="CDD" id="cd00075">
    <property type="entry name" value="HATPase"/>
    <property type="match status" value="1"/>
</dbReference>
<dbReference type="Pfam" id="PF00672">
    <property type="entry name" value="HAMP"/>
    <property type="match status" value="1"/>
</dbReference>
<dbReference type="InterPro" id="IPR050428">
    <property type="entry name" value="TCS_sensor_his_kinase"/>
</dbReference>
<evidence type="ECO:0000256" key="1">
    <source>
        <dbReference type="ARBA" id="ARBA00000085"/>
    </source>
</evidence>
<dbReference type="EC" id="2.7.13.3" evidence="3"/>
<dbReference type="FunFam" id="1.10.287.130:FF:000001">
    <property type="entry name" value="Two-component sensor histidine kinase"/>
    <property type="match status" value="1"/>
</dbReference>
<reference evidence="15 16" key="1">
    <citation type="submission" date="2018-03" db="EMBL/GenBank/DDBJ databases">
        <title>Aquarubrobacter algicola gen. nov., sp. nov., a novel actinobacterium isolated from shallow eutrophic lake during the end of cyanobacterial harmful algal blooms.</title>
        <authorList>
            <person name="Chun S.J."/>
        </authorList>
    </citation>
    <scope>NUCLEOTIDE SEQUENCE [LARGE SCALE GENOMIC DNA]</scope>
    <source>
        <strain evidence="15 16">Seoho-28</strain>
    </source>
</reference>
<dbReference type="InterPro" id="IPR004358">
    <property type="entry name" value="Sig_transdc_His_kin-like_C"/>
</dbReference>
<dbReference type="Pfam" id="PF02518">
    <property type="entry name" value="HATPase_c"/>
    <property type="match status" value="1"/>
</dbReference>
<dbReference type="InterPro" id="IPR003661">
    <property type="entry name" value="HisK_dim/P_dom"/>
</dbReference>
<dbReference type="SMART" id="SM00387">
    <property type="entry name" value="HATPase_c"/>
    <property type="match status" value="1"/>
</dbReference>
<proteinExistence type="predicted"/>
<gene>
    <name evidence="15" type="ORF">C7Y72_20355</name>
</gene>
<dbReference type="OrthoDB" id="9786919at2"/>
<feature type="domain" description="Histidine kinase" evidence="13">
    <location>
        <begin position="250"/>
        <end position="459"/>
    </location>
</feature>
<dbReference type="RefSeq" id="WP_107571029.1">
    <property type="nucleotide sequence ID" value="NZ_PYYB01000004.1"/>
</dbReference>
<dbReference type="Pfam" id="PF00512">
    <property type="entry name" value="HisKA"/>
    <property type="match status" value="1"/>
</dbReference>
<dbReference type="CDD" id="cd00082">
    <property type="entry name" value="HisKA"/>
    <property type="match status" value="1"/>
</dbReference>
<dbReference type="SUPFAM" id="SSF47384">
    <property type="entry name" value="Homodimeric domain of signal transducing histidine kinase"/>
    <property type="match status" value="1"/>
</dbReference>
<dbReference type="GO" id="GO:0005886">
    <property type="term" value="C:plasma membrane"/>
    <property type="evidence" value="ECO:0007669"/>
    <property type="project" value="UniProtKB-SubCell"/>
</dbReference>
<comment type="caution">
    <text evidence="15">The sequence shown here is derived from an EMBL/GenBank/DDBJ whole genome shotgun (WGS) entry which is preliminary data.</text>
</comment>
<accession>A0A2T4UCJ7</accession>
<keyword evidence="9" id="KW-0902">Two-component regulatory system</keyword>
<dbReference type="Gene3D" id="1.10.287.130">
    <property type="match status" value="1"/>
</dbReference>
<evidence type="ECO:0000256" key="6">
    <source>
        <dbReference type="ARBA" id="ARBA00022692"/>
    </source>
</evidence>
<dbReference type="CDD" id="cd06225">
    <property type="entry name" value="HAMP"/>
    <property type="match status" value="1"/>
</dbReference>
<dbReference type="Gene3D" id="3.30.565.10">
    <property type="entry name" value="Histidine kinase-like ATPase, C-terminal domain"/>
    <property type="match status" value="1"/>
</dbReference>
<dbReference type="Gene3D" id="6.10.340.10">
    <property type="match status" value="1"/>
</dbReference>
<dbReference type="InterPro" id="IPR003594">
    <property type="entry name" value="HATPase_dom"/>
</dbReference>
<feature type="region of interest" description="Disordered" evidence="11">
    <location>
        <begin position="458"/>
        <end position="485"/>
    </location>
</feature>
<keyword evidence="4" id="KW-0597">Phosphoprotein</keyword>